<protein>
    <submittedName>
        <fullName evidence="1">Uncharacterized protein</fullName>
    </submittedName>
</protein>
<dbReference type="EMBL" id="AQQX01000001">
    <property type="protein sequence ID" value="KGM50638.1"/>
    <property type="molecule type" value="Genomic_DNA"/>
</dbReference>
<dbReference type="STRING" id="1461694.ATO9_03935"/>
<evidence type="ECO:0000313" key="1">
    <source>
        <dbReference type="EMBL" id="KGM50638.1"/>
    </source>
</evidence>
<dbReference type="RefSeq" id="WP_043745194.1">
    <property type="nucleotide sequence ID" value="NZ_AQQX01000001.1"/>
</dbReference>
<dbReference type="Proteomes" id="UP000030004">
    <property type="component" value="Unassembled WGS sequence"/>
</dbReference>
<gene>
    <name evidence="1" type="ORF">ATO9_03935</name>
</gene>
<name>A0A0A0EKE3_9RHOB</name>
<keyword evidence="2" id="KW-1185">Reference proteome</keyword>
<comment type="caution">
    <text evidence="1">The sequence shown here is derived from an EMBL/GenBank/DDBJ whole genome shotgun (WGS) entry which is preliminary data.</text>
</comment>
<organism evidence="1 2">
    <name type="scientific">Pseudooceanicola atlanticus</name>
    <dbReference type="NCBI Taxonomy" id="1461694"/>
    <lineage>
        <taxon>Bacteria</taxon>
        <taxon>Pseudomonadati</taxon>
        <taxon>Pseudomonadota</taxon>
        <taxon>Alphaproteobacteria</taxon>
        <taxon>Rhodobacterales</taxon>
        <taxon>Paracoccaceae</taxon>
        <taxon>Pseudooceanicola</taxon>
    </lineage>
</organism>
<sequence>MPALSDADLLAEIERRAEGADPMCGPDYHAIVSDLAEEAGLPFEHVRGIWLDSWNMSGVA</sequence>
<accession>A0A0A0EKE3</accession>
<reference evidence="1 2" key="1">
    <citation type="journal article" date="2015" name="Antonie Van Leeuwenhoek">
        <title>Pseudooceanicola atlanticus gen. nov. sp. nov., isolated from surface seawater of the Atlantic Ocean and reclassification of Oceanicola batsensis, Oceanicola marinus, Oceanicola nitratireducens, Oceanicola nanhaiensis, Oceanicola antarcticus and Oceanicola flagellatus, as Pseudooceanicola batsensis comb. nov., Pseudooceanicola marinus comb. nov., Pseudooceanicola nitratireducens comb. nov., Pseudooceanicola nanhaiensis comb. nov., Pseudooceanicola antarcticus comb. nov., and Pseudooceanicola flagellatus comb. nov.</title>
        <authorList>
            <person name="Lai Q."/>
            <person name="Li G."/>
            <person name="Liu X."/>
            <person name="Du Y."/>
            <person name="Sun F."/>
            <person name="Shao Z."/>
        </authorList>
    </citation>
    <scope>NUCLEOTIDE SEQUENCE [LARGE SCALE GENOMIC DNA]</scope>
    <source>
        <strain evidence="1 2">22II-s11g</strain>
    </source>
</reference>
<evidence type="ECO:0000313" key="2">
    <source>
        <dbReference type="Proteomes" id="UP000030004"/>
    </source>
</evidence>
<proteinExistence type="predicted"/>
<dbReference type="AlphaFoldDB" id="A0A0A0EKE3"/>